<evidence type="ECO:0000313" key="4">
    <source>
        <dbReference type="Proteomes" id="UP001606134"/>
    </source>
</evidence>
<organism evidence="3 4">
    <name type="scientific">Pelomonas candidula</name>
    <dbReference type="NCBI Taxonomy" id="3299025"/>
    <lineage>
        <taxon>Bacteria</taxon>
        <taxon>Pseudomonadati</taxon>
        <taxon>Pseudomonadota</taxon>
        <taxon>Betaproteobacteria</taxon>
        <taxon>Burkholderiales</taxon>
        <taxon>Sphaerotilaceae</taxon>
        <taxon>Roseateles</taxon>
    </lineage>
</organism>
<dbReference type="PANTHER" id="PTHR22946">
    <property type="entry name" value="DIENELACTONE HYDROLASE DOMAIN-CONTAINING PROTEIN-RELATED"/>
    <property type="match status" value="1"/>
</dbReference>
<accession>A0ABW7HAL2</accession>
<comment type="caution">
    <text evidence="3">The sequence shown here is derived from an EMBL/GenBank/DDBJ whole genome shotgun (WGS) entry which is preliminary data.</text>
</comment>
<evidence type="ECO:0000313" key="3">
    <source>
        <dbReference type="EMBL" id="MFG6486766.1"/>
    </source>
</evidence>
<proteinExistence type="predicted"/>
<reference evidence="3 4" key="1">
    <citation type="submission" date="2024-08" db="EMBL/GenBank/DDBJ databases">
        <authorList>
            <person name="Lu H."/>
        </authorList>
    </citation>
    <scope>NUCLEOTIDE SEQUENCE [LARGE SCALE GENOMIC DNA]</scope>
    <source>
        <strain evidence="3 4">BYS78W</strain>
    </source>
</reference>
<dbReference type="GO" id="GO:0016787">
    <property type="term" value="F:hydrolase activity"/>
    <property type="evidence" value="ECO:0007669"/>
    <property type="project" value="UniProtKB-KW"/>
</dbReference>
<evidence type="ECO:0000256" key="2">
    <source>
        <dbReference type="SAM" id="SignalP"/>
    </source>
</evidence>
<dbReference type="InterPro" id="IPR029058">
    <property type="entry name" value="AB_hydrolase_fold"/>
</dbReference>
<keyword evidence="1 3" id="KW-0378">Hydrolase</keyword>
<dbReference type="Gene3D" id="3.40.50.1820">
    <property type="entry name" value="alpha/beta hydrolase"/>
    <property type="match status" value="1"/>
</dbReference>
<dbReference type="PANTHER" id="PTHR22946:SF9">
    <property type="entry name" value="POLYKETIDE TRANSFERASE AF380"/>
    <property type="match status" value="1"/>
</dbReference>
<keyword evidence="4" id="KW-1185">Reference proteome</keyword>
<gene>
    <name evidence="3" type="ORF">ACG04R_08795</name>
</gene>
<dbReference type="SUPFAM" id="SSF53474">
    <property type="entry name" value="alpha/beta-Hydrolases"/>
    <property type="match status" value="1"/>
</dbReference>
<dbReference type="RefSeq" id="WP_394408269.1">
    <property type="nucleotide sequence ID" value="NZ_JBIGIC010000003.1"/>
</dbReference>
<feature type="chain" id="PRO_5046795091" evidence="2">
    <location>
        <begin position="21"/>
        <end position="382"/>
    </location>
</feature>
<dbReference type="EMBL" id="JBIGIC010000003">
    <property type="protein sequence ID" value="MFG6486766.1"/>
    <property type="molecule type" value="Genomic_DNA"/>
</dbReference>
<dbReference type="InterPro" id="IPR050261">
    <property type="entry name" value="FrsA_esterase"/>
</dbReference>
<sequence>MRLLSLLLGLCLVIATGAQAAEIVAFAPGPFAVGSTNLQVTPPAGRPLIDYLNGSKDGAYLAAILAAPQAVPQLQLTVPASEPGAGAVAGKPLPLVLHILYPTRADNPRPDYAFPYKDTGDAVVPHMQGPADKPLLADSAAKYPLIVYSGGYNTHGLWHLGHLKTLASHGYIVVNLFHGDSRAPGYFESVAMREVGVRAALDYVLRDPVFGPAIDRDRIGASGASAGGLTVLAMLGGMDPKYPAHNPRDPRIKAGFGVVPFMGASFGIWPFQTKAWHLGREFEGLAAVKVPFFAVYAEKDRNVSPDSIRAGVRRLGGPAWAVELAGEEHILSAAAEREAYAWELTFFDAFLRGSAEARAMLAATTRVSGGGKGTMTYTSAGK</sequence>
<feature type="signal peptide" evidence="2">
    <location>
        <begin position="1"/>
        <end position="20"/>
    </location>
</feature>
<name>A0ABW7HAL2_9BURK</name>
<keyword evidence="2" id="KW-0732">Signal</keyword>
<protein>
    <submittedName>
        <fullName evidence="3">Alpha/beta hydrolase family protein</fullName>
    </submittedName>
</protein>
<evidence type="ECO:0000256" key="1">
    <source>
        <dbReference type="ARBA" id="ARBA00022801"/>
    </source>
</evidence>
<dbReference type="Proteomes" id="UP001606134">
    <property type="component" value="Unassembled WGS sequence"/>
</dbReference>